<dbReference type="EMBL" id="JANDBC010000001">
    <property type="protein sequence ID" value="MCP9291070.1"/>
    <property type="molecule type" value="Genomic_DNA"/>
</dbReference>
<organism evidence="9 10">
    <name type="scientific">Gracilimonas sediminicola</name>
    <dbReference type="NCBI Taxonomy" id="2952158"/>
    <lineage>
        <taxon>Bacteria</taxon>
        <taxon>Pseudomonadati</taxon>
        <taxon>Balneolota</taxon>
        <taxon>Balneolia</taxon>
        <taxon>Balneolales</taxon>
        <taxon>Balneolaceae</taxon>
        <taxon>Gracilimonas</taxon>
    </lineage>
</organism>
<dbReference type="InterPro" id="IPR007865">
    <property type="entry name" value="Aminopep_P_N"/>
</dbReference>
<dbReference type="GO" id="GO:0070006">
    <property type="term" value="F:metalloaminopeptidase activity"/>
    <property type="evidence" value="ECO:0007669"/>
    <property type="project" value="InterPro"/>
</dbReference>
<dbReference type="InterPro" id="IPR052433">
    <property type="entry name" value="X-Pro_dipept-like"/>
</dbReference>
<dbReference type="SUPFAM" id="SSF53092">
    <property type="entry name" value="Creatinase/prolidase N-terminal domain"/>
    <property type="match status" value="1"/>
</dbReference>
<dbReference type="SMART" id="SM01011">
    <property type="entry name" value="AMP_N"/>
    <property type="match status" value="1"/>
</dbReference>
<dbReference type="PANTHER" id="PTHR43226">
    <property type="entry name" value="XAA-PRO AMINOPEPTIDASE 3"/>
    <property type="match status" value="1"/>
</dbReference>
<reference evidence="9" key="1">
    <citation type="submission" date="2022-06" db="EMBL/GenBank/DDBJ databases">
        <title>Gracilimonas sp. CAU 1638 isolated from sea sediment.</title>
        <authorList>
            <person name="Kim W."/>
        </authorList>
    </citation>
    <scope>NUCLEOTIDE SEQUENCE</scope>
    <source>
        <strain evidence="9">CAU 1638</strain>
    </source>
</reference>
<dbReference type="InterPro" id="IPR000994">
    <property type="entry name" value="Pept_M24"/>
</dbReference>
<evidence type="ECO:0000256" key="6">
    <source>
        <dbReference type="ARBA" id="ARBA00022801"/>
    </source>
</evidence>
<comment type="cofactor">
    <cofactor evidence="2">
        <name>Mn(2+)</name>
        <dbReference type="ChEBI" id="CHEBI:29035"/>
    </cofactor>
</comment>
<keyword evidence="6" id="KW-0378">Hydrolase</keyword>
<dbReference type="PANTHER" id="PTHR43226:SF4">
    <property type="entry name" value="XAA-PRO AMINOPEPTIDASE 3"/>
    <property type="match status" value="1"/>
</dbReference>
<evidence type="ECO:0000256" key="2">
    <source>
        <dbReference type="ARBA" id="ARBA00001936"/>
    </source>
</evidence>
<dbReference type="Gene3D" id="3.40.350.10">
    <property type="entry name" value="Creatinase/prolidase N-terminal domain"/>
    <property type="match status" value="1"/>
</dbReference>
<dbReference type="Pfam" id="PF00557">
    <property type="entry name" value="Peptidase_M24"/>
    <property type="match status" value="1"/>
</dbReference>
<evidence type="ECO:0000256" key="1">
    <source>
        <dbReference type="ARBA" id="ARBA00001424"/>
    </source>
</evidence>
<comment type="caution">
    <text evidence="9">The sequence shown here is derived from an EMBL/GenBank/DDBJ whole genome shotgun (WGS) entry which is preliminary data.</text>
</comment>
<dbReference type="RefSeq" id="WP_255133695.1">
    <property type="nucleotide sequence ID" value="NZ_JANDBC010000001.1"/>
</dbReference>
<evidence type="ECO:0000256" key="7">
    <source>
        <dbReference type="ARBA" id="ARBA00023211"/>
    </source>
</evidence>
<dbReference type="Gene3D" id="3.90.230.10">
    <property type="entry name" value="Creatinase/methionine aminopeptidase superfamily"/>
    <property type="match status" value="1"/>
</dbReference>
<evidence type="ECO:0000313" key="10">
    <source>
        <dbReference type="Proteomes" id="UP001139125"/>
    </source>
</evidence>
<evidence type="ECO:0000313" key="9">
    <source>
        <dbReference type="EMBL" id="MCP9291070.1"/>
    </source>
</evidence>
<comment type="catalytic activity">
    <reaction evidence="1">
        <text>Release of any N-terminal amino acid, including proline, that is linked to proline, even from a dipeptide or tripeptide.</text>
        <dbReference type="EC" id="3.4.11.9"/>
    </reaction>
</comment>
<keyword evidence="10" id="KW-1185">Reference proteome</keyword>
<evidence type="ECO:0000256" key="4">
    <source>
        <dbReference type="ARBA" id="ARBA00012574"/>
    </source>
</evidence>
<dbReference type="EC" id="3.4.11.9" evidence="4"/>
<keyword evidence="5" id="KW-0479">Metal-binding</keyword>
<dbReference type="Pfam" id="PF05195">
    <property type="entry name" value="AMP_N"/>
    <property type="match status" value="1"/>
</dbReference>
<accession>A0A9X2RCY8</accession>
<dbReference type="AlphaFoldDB" id="A0A9X2RCY8"/>
<dbReference type="GO" id="GO:0006508">
    <property type="term" value="P:proteolysis"/>
    <property type="evidence" value="ECO:0007669"/>
    <property type="project" value="TreeGrafter"/>
</dbReference>
<dbReference type="InterPro" id="IPR029149">
    <property type="entry name" value="Creatin/AminoP/Spt16_N"/>
</dbReference>
<feature type="domain" description="Aminopeptidase P N-terminal" evidence="8">
    <location>
        <begin position="50"/>
        <end position="180"/>
    </location>
</feature>
<dbReference type="Proteomes" id="UP001139125">
    <property type="component" value="Unassembled WGS sequence"/>
</dbReference>
<proteinExistence type="inferred from homology"/>
<dbReference type="GO" id="GO:0030145">
    <property type="term" value="F:manganese ion binding"/>
    <property type="evidence" value="ECO:0007669"/>
    <property type="project" value="InterPro"/>
</dbReference>
<dbReference type="InterPro" id="IPR036005">
    <property type="entry name" value="Creatinase/aminopeptidase-like"/>
</dbReference>
<evidence type="ECO:0000259" key="8">
    <source>
        <dbReference type="SMART" id="SM01011"/>
    </source>
</evidence>
<evidence type="ECO:0000256" key="5">
    <source>
        <dbReference type="ARBA" id="ARBA00022723"/>
    </source>
</evidence>
<name>A0A9X2RCY8_9BACT</name>
<gene>
    <name evidence="9" type="ORF">NM125_05700</name>
</gene>
<sequence length="504" mass="58190">MPRTLRLAVNINSLFLFAIFFVFSASLQAQSSSWNESTLKEDRALFSEHFTPAEFAERRDKVYEAIGEESIAILQGAPSPEGYLDFRQNNEFYYLSGIESPDAYLILNGQTREATVYLYSRKERREYGEGKILSFEDAELVTELSGIENVGSYSDLINDLKSLNQTAEITTAYTPHSPYEEVAMTRSMANRHIEDMKANPLDTRLPRHQNFIQEIREAVPDLEVEDLDPVIDELRKIKSEKELELIRRSTRLQAEVIKESMKSTEPGVKPYELEAVSKYIYWKHNIQDDAYYPLIHVGPDAYMNHYHNSKRTAKAGDMILMDYGAYDRYYSSDLGRMWPVNGTFNPVQRELYSFYLKFYEAILYHIKLGLTPQQVMQNALKEIDVILEEHKFSKPLYRNAAEQFVAGYHERAKDPDMRLGHGVGMSVHDVGGYAVPIEPGMVFVIEPQFRVPEERIYIRLEDMIIATEDGVEIYSDFLPRDIESIEKLVREDGLLQKNPISIDN</sequence>
<keyword evidence="7" id="KW-0464">Manganese</keyword>
<evidence type="ECO:0000256" key="3">
    <source>
        <dbReference type="ARBA" id="ARBA00008766"/>
    </source>
</evidence>
<protein>
    <recommendedName>
        <fullName evidence="4">Xaa-Pro aminopeptidase</fullName>
        <ecNumber evidence="4">3.4.11.9</ecNumber>
    </recommendedName>
</protein>
<dbReference type="SUPFAM" id="SSF55920">
    <property type="entry name" value="Creatinase/aminopeptidase"/>
    <property type="match status" value="1"/>
</dbReference>
<comment type="similarity">
    <text evidence="3">Belongs to the peptidase M24B family.</text>
</comment>